<reference evidence="4" key="1">
    <citation type="submission" date="2022-11" db="EMBL/GenBank/DDBJ databases">
        <authorList>
            <person name="Morgan W.R."/>
            <person name="Tartar A."/>
        </authorList>
    </citation>
    <scope>NUCLEOTIDE SEQUENCE</scope>
    <source>
        <strain evidence="4">ARSEF 373</strain>
    </source>
</reference>
<dbReference type="AlphaFoldDB" id="A0AAV2ZBY5"/>
<dbReference type="SMART" id="SM00177">
    <property type="entry name" value="ARF"/>
    <property type="match status" value="2"/>
</dbReference>
<dbReference type="FunFam" id="3.40.50.300:FF:000412">
    <property type="entry name" value="ADP-ribosylation factor 1"/>
    <property type="match status" value="1"/>
</dbReference>
<gene>
    <name evidence="4" type="ORF">N0F65_006950</name>
</gene>
<evidence type="ECO:0000313" key="4">
    <source>
        <dbReference type="EMBL" id="DBA04948.1"/>
    </source>
</evidence>
<accession>A0AAV2ZBY5</accession>
<dbReference type="GO" id="GO:0003924">
    <property type="term" value="F:GTPase activity"/>
    <property type="evidence" value="ECO:0007669"/>
    <property type="project" value="InterPro"/>
</dbReference>
<dbReference type="PRINTS" id="PR00328">
    <property type="entry name" value="SAR1GTPBP"/>
</dbReference>
<dbReference type="GO" id="GO:0030010">
    <property type="term" value="P:establishment of cell polarity"/>
    <property type="evidence" value="ECO:0007669"/>
    <property type="project" value="UniProtKB-ARBA"/>
</dbReference>
<reference evidence="4" key="2">
    <citation type="journal article" date="2023" name="Microbiol Resour">
        <title>Decontamination and Annotation of the Draft Genome Sequence of the Oomycete Lagenidium giganteum ARSEF 373.</title>
        <authorList>
            <person name="Morgan W.R."/>
            <person name="Tartar A."/>
        </authorList>
    </citation>
    <scope>NUCLEOTIDE SEQUENCE</scope>
    <source>
        <strain evidence="4">ARSEF 373</strain>
    </source>
</reference>
<dbReference type="NCBIfam" id="TIGR00231">
    <property type="entry name" value="small_GTP"/>
    <property type="match status" value="2"/>
</dbReference>
<dbReference type="CDD" id="cd00878">
    <property type="entry name" value="Arf_Arl"/>
    <property type="match status" value="2"/>
</dbReference>
<organism evidence="4 5">
    <name type="scientific">Lagenidium giganteum</name>
    <dbReference type="NCBI Taxonomy" id="4803"/>
    <lineage>
        <taxon>Eukaryota</taxon>
        <taxon>Sar</taxon>
        <taxon>Stramenopiles</taxon>
        <taxon>Oomycota</taxon>
        <taxon>Peronosporomycetes</taxon>
        <taxon>Pythiales</taxon>
        <taxon>Pythiaceae</taxon>
    </lineage>
</organism>
<dbReference type="InterPro" id="IPR027417">
    <property type="entry name" value="P-loop_NTPase"/>
</dbReference>
<dbReference type="InterPro" id="IPR024156">
    <property type="entry name" value="Small_GTPase_ARF"/>
</dbReference>
<evidence type="ECO:0008006" key="6">
    <source>
        <dbReference type="Google" id="ProtNLM"/>
    </source>
</evidence>
<keyword evidence="5" id="KW-1185">Reference proteome</keyword>
<name>A0AAV2ZBY5_9STRA</name>
<dbReference type="Proteomes" id="UP001146120">
    <property type="component" value="Unassembled WGS sequence"/>
</dbReference>
<comment type="caution">
    <text evidence="4">The sequence shown here is derived from an EMBL/GenBank/DDBJ whole genome shotgun (WGS) entry which is preliminary data.</text>
</comment>
<keyword evidence="3" id="KW-0342">GTP-binding</keyword>
<evidence type="ECO:0000313" key="5">
    <source>
        <dbReference type="Proteomes" id="UP001146120"/>
    </source>
</evidence>
<dbReference type="FunFam" id="3.40.50.300:FF:001166">
    <property type="entry name" value="ADP-ribosylation factor D"/>
    <property type="match status" value="1"/>
</dbReference>
<dbReference type="SMART" id="SM00178">
    <property type="entry name" value="SAR"/>
    <property type="match status" value="2"/>
</dbReference>
<dbReference type="Pfam" id="PF00025">
    <property type="entry name" value="Arf"/>
    <property type="match status" value="2"/>
</dbReference>
<comment type="similarity">
    <text evidence="1">Belongs to the small GTPase superfamily. Arf family.</text>
</comment>
<evidence type="ECO:0000256" key="2">
    <source>
        <dbReference type="ARBA" id="ARBA00022741"/>
    </source>
</evidence>
<dbReference type="SUPFAM" id="SSF52540">
    <property type="entry name" value="P-loop containing nucleoside triphosphate hydrolases"/>
    <property type="match status" value="2"/>
</dbReference>
<proteinExistence type="inferred from homology"/>
<dbReference type="PANTHER" id="PTHR11711">
    <property type="entry name" value="ADP RIBOSYLATION FACTOR-RELATED"/>
    <property type="match status" value="1"/>
</dbReference>
<keyword evidence="2" id="KW-0547">Nucleotide-binding</keyword>
<dbReference type="EMBL" id="DAKRPA010000004">
    <property type="protein sequence ID" value="DBA04948.1"/>
    <property type="molecule type" value="Genomic_DNA"/>
</dbReference>
<dbReference type="InterPro" id="IPR005225">
    <property type="entry name" value="Small_GTP-bd"/>
</dbReference>
<protein>
    <recommendedName>
        <fullName evidence="6">ADP-ribosylation factor</fullName>
    </recommendedName>
</protein>
<evidence type="ECO:0000256" key="3">
    <source>
        <dbReference type="ARBA" id="ARBA00023134"/>
    </source>
</evidence>
<evidence type="ECO:0000256" key="1">
    <source>
        <dbReference type="ARBA" id="ARBA00010290"/>
    </source>
</evidence>
<dbReference type="Gene3D" id="3.40.50.300">
    <property type="entry name" value="P-loop containing nucleotide triphosphate hydrolases"/>
    <property type="match status" value="2"/>
</dbReference>
<dbReference type="PROSITE" id="PS51417">
    <property type="entry name" value="ARF"/>
    <property type="match status" value="2"/>
</dbReference>
<sequence>MDKRLPHRRIQSCHTTWPRGSTRSADPLIPTGIPTATTMATTTDANSAMEADPTVPARQLTRIVTLGLDGAGKTTLLYSVAHQPDKVVPTTGWNVERLTYEGSDVEMWDVSGIAKERTNWKYHVRDSDTVAFVVDASDRSRIHEAATELRKLLQEDRQHRKLLIYANKQDKPDCMDISEIRAALELDQVTQNTTLIQPSSAVTGDGVREGFEWMINSITHIAAMSTTAPETEAPTQPPTEKRVLIMGLDDAGKTSLLYKVRLGEVAYTIPTRGFNVETIKHKEDVKFTMWDLGGRPACRPDWASYYQGKHAVVFVVDAADRSRIEEAARELRTILESEELRSCPLLVFAHKQDKADCMSLDEIRAALNFGQVTPNAKHILGSSVISGVGIYEGLEWLRVTLYDLPPSTNA</sequence>
<dbReference type="GO" id="GO:0005525">
    <property type="term" value="F:GTP binding"/>
    <property type="evidence" value="ECO:0007669"/>
    <property type="project" value="UniProtKB-KW"/>
</dbReference>
<dbReference type="InterPro" id="IPR006689">
    <property type="entry name" value="Small_GTPase_ARF/SAR"/>
</dbReference>